<protein>
    <submittedName>
        <fullName evidence="3">Uncharacterized protein</fullName>
    </submittedName>
</protein>
<proteinExistence type="predicted"/>
<reference evidence="3" key="1">
    <citation type="submission" date="2015-07" db="EMBL/GenBank/DDBJ databases">
        <title>Adaptation to a free-living lifestyle via gene acquisitions in the diplomonad Trepomonas sp. PC1.</title>
        <authorList>
            <person name="Xu F."/>
            <person name="Jerlstrom-Hultqvist J."/>
            <person name="Kolisko M."/>
            <person name="Simpson A.G.B."/>
            <person name="Roger A.J."/>
            <person name="Svard S.G."/>
            <person name="Andersson J.O."/>
        </authorList>
    </citation>
    <scope>NUCLEOTIDE SEQUENCE</scope>
    <source>
        <strain evidence="3">PC1</strain>
    </source>
</reference>
<dbReference type="EMBL" id="GDID01006978">
    <property type="protein sequence ID" value="JAP89628.1"/>
    <property type="molecule type" value="Transcribed_RNA"/>
</dbReference>
<accession>A0A146JZJ0</accession>
<name>A0A146JZJ0_9EUKA</name>
<evidence type="ECO:0000256" key="1">
    <source>
        <dbReference type="SAM" id="Coils"/>
    </source>
</evidence>
<feature type="compositionally biased region" description="Acidic residues" evidence="2">
    <location>
        <begin position="44"/>
        <end position="53"/>
    </location>
</feature>
<feature type="non-terminal residue" evidence="3">
    <location>
        <position position="1"/>
    </location>
</feature>
<gene>
    <name evidence="3" type="ORF">TPC1_30877</name>
</gene>
<feature type="region of interest" description="Disordered" evidence="2">
    <location>
        <begin position="22"/>
        <end position="58"/>
    </location>
</feature>
<feature type="coiled-coil region" evidence="1">
    <location>
        <begin position="178"/>
        <end position="262"/>
    </location>
</feature>
<feature type="non-terminal residue" evidence="3">
    <location>
        <position position="462"/>
    </location>
</feature>
<dbReference type="AlphaFoldDB" id="A0A146JZJ0"/>
<keyword evidence="1" id="KW-0175">Coiled coil</keyword>
<sequence>SNSDSNSAKLLTEQKLVSKIAKPTDKKAAQKIKPKVKDTKDDEYYSDEYYPDDQEGKPKMTDTAVLLETIRNQKAFMEKQSAQIKELQAQQMEQQNDKQFDVIKQLQENNQRLKEELIRVQQKQAQSTDEIQDMKRRTMVPINPQELIMRLNEQQSIQLTGQAPEQLVQFITNAPNLLNQKSSRIQLLEAELQRKGEEIKLYQRSYQEQIQDQSSKLQQEIMQKNKQIQQLQQQITQSAKQVDEARANLTQAKLNEERANSKYTELEDFCIQQQDMIQILEIENLVAMSQIDGSKPMDIVETALADSMQWIRVDKGLSKYSQQFVHQKNKRNQIHGPKLQQAPVQEAKEETIRKLDKTEKIQAQKQRTEVHKTKIQEFSYLPVRPEPEIAKKVKEAIAKMKDAGVDLPIVWKQVEKQKPNENVYAWHLDSKQLNLIVLRDKLMIKIGSGLIDLIEYLAKYLE</sequence>
<evidence type="ECO:0000313" key="3">
    <source>
        <dbReference type="EMBL" id="JAP89628.1"/>
    </source>
</evidence>
<feature type="coiled-coil region" evidence="1">
    <location>
        <begin position="67"/>
        <end position="137"/>
    </location>
</feature>
<organism evidence="3">
    <name type="scientific">Trepomonas sp. PC1</name>
    <dbReference type="NCBI Taxonomy" id="1076344"/>
    <lineage>
        <taxon>Eukaryota</taxon>
        <taxon>Metamonada</taxon>
        <taxon>Diplomonadida</taxon>
        <taxon>Hexamitidae</taxon>
        <taxon>Hexamitinae</taxon>
        <taxon>Trepomonas</taxon>
    </lineage>
</organism>
<evidence type="ECO:0000256" key="2">
    <source>
        <dbReference type="SAM" id="MobiDB-lite"/>
    </source>
</evidence>